<feature type="domain" description="ATPase dynein-related AAA" evidence="1">
    <location>
        <begin position="415"/>
        <end position="489"/>
    </location>
</feature>
<keyword evidence="3" id="KW-1185">Reference proteome</keyword>
<dbReference type="InterPro" id="IPR027417">
    <property type="entry name" value="P-loop_NTPase"/>
</dbReference>
<dbReference type="STRING" id="929558.SMGD1_2252"/>
<protein>
    <submittedName>
        <fullName evidence="2">Putative 5-methylcytosine-specific restriction enzyme, subunit McrB</fullName>
    </submittedName>
</protein>
<dbReference type="PANTHER" id="PTHR37291">
    <property type="entry name" value="5-METHYLCYTOSINE-SPECIFIC RESTRICTION ENZYME B"/>
    <property type="match status" value="1"/>
</dbReference>
<gene>
    <name evidence="2" type="primary">mrcB</name>
    <name evidence="2" type="ORF">SMGD1_2252</name>
</gene>
<reference evidence="2 3" key="1">
    <citation type="journal article" date="2012" name="Proc. Natl. Acad. Sci. U.S.A.">
        <title>Genome and physiology of a model Epsilonproteobacterium responsible for sulfide detoxification in marine oxygen depletion zones.</title>
        <authorList>
            <person name="Grote J."/>
            <person name="Schott T."/>
            <person name="Bruckner C.G."/>
            <person name="Glockner F.O."/>
            <person name="Jost G."/>
            <person name="Teeling H."/>
            <person name="Labrenz M."/>
            <person name="Jurgens K."/>
        </authorList>
    </citation>
    <scope>NUCLEOTIDE SEQUENCE [LARGE SCALE GENOMIC DNA]</scope>
    <source>
        <strain evidence="2 3">GD1</strain>
    </source>
</reference>
<organism evidence="2 3">
    <name type="scientific">Sulfurimonas gotlandica (strain DSM 19862 / JCM 16533 / GD1)</name>
    <dbReference type="NCBI Taxonomy" id="929558"/>
    <lineage>
        <taxon>Bacteria</taxon>
        <taxon>Pseudomonadati</taxon>
        <taxon>Campylobacterota</taxon>
        <taxon>Epsilonproteobacteria</taxon>
        <taxon>Campylobacterales</taxon>
        <taxon>Sulfurimonadaceae</taxon>
        <taxon>Sulfurimonas</taxon>
    </lineage>
</organism>
<dbReference type="EMBL" id="AFRZ01000001">
    <property type="protein sequence ID" value="EHP30775.1"/>
    <property type="molecule type" value="Genomic_DNA"/>
</dbReference>
<dbReference type="eggNOG" id="COG1401">
    <property type="taxonomic scope" value="Bacteria"/>
</dbReference>
<sequence>MDNETKFKKWLEDRVQTQAPINSYPKAIREFIPNKLNELGESKYGNLFLCDDINYLQLILKRLRRGKDLYEFNVETQAQLPSASLKKYIEFLQYNKLIDTIKEFDLNPQDFPLNSAYRFFIIEGNNNKYPIKAICKKIYKDLDLDVDFRTNGAMSKLQQIFTSSKVSFVDINNKVIESHLKIKNIILYGAPGVGKTHNYQNLISMIEDGKNQSEIFSTISQNNKVYLDNETFETIKNEKRVEFVTFHQSYSYEDFIEGFRPNESGNIELEDGIFKNLSDTARKNLEEAKKDKEIISQEKLFKKKIEVFIENLEEEIEKDGYYSITDAAYLTSADIDAFRYNIRRENPTYKYDLRMKFEDLYKFYENNIKSRKDIKSLEGINPLANQHASYFLKVYDKIKDINIDVENNIEKIEQKNYYLVIDEINRGNISKIFGELITLIEEDKRDIYEVTLPYSKEKFKVPSNLYIIATMNSTDKSIATIDIALRRRFTFLKMQPNQDLINYPDAKKLFNELNIFIEEKLSEDYKLGHSYFMKVENKEDLEFVKEYKIKPLLEEYFYADEDNYKKAIEILNKNETKAENE</sequence>
<dbReference type="InterPro" id="IPR052934">
    <property type="entry name" value="Methyl-DNA_Rec/Restrict_Enz"/>
</dbReference>
<name>B6BMV3_SULGG</name>
<accession>H1FY79</accession>
<dbReference type="AlphaFoldDB" id="B6BMV3"/>
<dbReference type="Proteomes" id="UP000006431">
    <property type="component" value="Unassembled WGS sequence"/>
</dbReference>
<comment type="caution">
    <text evidence="2">The sequence shown here is derived from an EMBL/GenBank/DDBJ whole genome shotgun (WGS) entry which is preliminary data.</text>
</comment>
<evidence type="ECO:0000313" key="3">
    <source>
        <dbReference type="Proteomes" id="UP000006431"/>
    </source>
</evidence>
<dbReference type="InterPro" id="IPR011704">
    <property type="entry name" value="ATPase_dyneun-rel_AAA"/>
</dbReference>
<dbReference type="HOGENOM" id="CLU_008747_6_0_7"/>
<dbReference type="PANTHER" id="PTHR37291:SF1">
    <property type="entry name" value="TYPE IV METHYL-DIRECTED RESTRICTION ENZYME ECOKMCRB SUBUNIT"/>
    <property type="match status" value="1"/>
</dbReference>
<accession>B6BMV3</accession>
<dbReference type="GO" id="GO:0005524">
    <property type="term" value="F:ATP binding"/>
    <property type="evidence" value="ECO:0007669"/>
    <property type="project" value="InterPro"/>
</dbReference>
<dbReference type="REBASE" id="42095">
    <property type="entry name" value="SgoGD1McrBCP"/>
</dbReference>
<dbReference type="RefSeq" id="WP_008339432.1">
    <property type="nucleotide sequence ID" value="NZ_AFRZ01000001.1"/>
</dbReference>
<dbReference type="SUPFAM" id="SSF52540">
    <property type="entry name" value="P-loop containing nucleoside triphosphate hydrolases"/>
    <property type="match status" value="1"/>
</dbReference>
<proteinExistence type="predicted"/>
<dbReference type="GO" id="GO:0016887">
    <property type="term" value="F:ATP hydrolysis activity"/>
    <property type="evidence" value="ECO:0007669"/>
    <property type="project" value="InterPro"/>
</dbReference>
<dbReference type="PATRIC" id="fig|929558.5.peg.2243"/>
<dbReference type="OrthoDB" id="9781481at2"/>
<dbReference type="Pfam" id="PF07728">
    <property type="entry name" value="AAA_5"/>
    <property type="match status" value="1"/>
</dbReference>
<evidence type="ECO:0000259" key="1">
    <source>
        <dbReference type="Pfam" id="PF07728"/>
    </source>
</evidence>
<evidence type="ECO:0000313" key="2">
    <source>
        <dbReference type="EMBL" id="EHP30775.1"/>
    </source>
</evidence>
<dbReference type="Gene3D" id="3.40.50.300">
    <property type="entry name" value="P-loop containing nucleotide triphosphate hydrolases"/>
    <property type="match status" value="2"/>
</dbReference>